<evidence type="ECO:0000256" key="1">
    <source>
        <dbReference type="SAM" id="MobiDB-lite"/>
    </source>
</evidence>
<feature type="compositionally biased region" description="Polar residues" evidence="1">
    <location>
        <begin position="174"/>
        <end position="183"/>
    </location>
</feature>
<gene>
    <name evidence="2" type="ORF">CCASEI_04885</name>
</gene>
<feature type="region of interest" description="Disordered" evidence="1">
    <location>
        <begin position="143"/>
        <end position="183"/>
    </location>
</feature>
<evidence type="ECO:0008006" key="4">
    <source>
        <dbReference type="Google" id="ProtNLM"/>
    </source>
</evidence>
<name>A0ABM5PNK1_9CORY</name>
<proteinExistence type="predicted"/>
<keyword evidence="3" id="KW-1185">Reference proteome</keyword>
<accession>A0ABM5PNK1</accession>
<reference evidence="3" key="1">
    <citation type="submission" date="2013-02" db="EMBL/GenBank/DDBJ databases">
        <title>The complete genome sequence of Corynebacterium casei LMG S-19264 (=DSM 44701).</title>
        <authorList>
            <person name="Ruckert C."/>
            <person name="Albersmeier A."/>
            <person name="Kalinowski J."/>
        </authorList>
    </citation>
    <scope>NUCLEOTIDE SEQUENCE [LARGE SCALE GENOMIC DNA]</scope>
    <source>
        <strain evidence="3">LMG S-19264</strain>
    </source>
</reference>
<protein>
    <recommendedName>
        <fullName evidence="4">Secreted protein</fullName>
    </recommendedName>
</protein>
<dbReference type="Proteomes" id="UP000019226">
    <property type="component" value="Chromosome"/>
</dbReference>
<dbReference type="EMBL" id="CP004350">
    <property type="protein sequence ID" value="AHI19555.1"/>
    <property type="molecule type" value="Genomic_DNA"/>
</dbReference>
<evidence type="ECO:0000313" key="2">
    <source>
        <dbReference type="EMBL" id="AHI19555.1"/>
    </source>
</evidence>
<organism evidence="2 3">
    <name type="scientific">Corynebacterium casei LMG S-19264</name>
    <dbReference type="NCBI Taxonomy" id="1285583"/>
    <lineage>
        <taxon>Bacteria</taxon>
        <taxon>Bacillati</taxon>
        <taxon>Actinomycetota</taxon>
        <taxon>Actinomycetes</taxon>
        <taxon>Mycobacteriales</taxon>
        <taxon>Corynebacteriaceae</taxon>
        <taxon>Corynebacterium</taxon>
    </lineage>
</organism>
<evidence type="ECO:0000313" key="3">
    <source>
        <dbReference type="Proteomes" id="UP000019226"/>
    </source>
</evidence>
<sequence>MDLEVIRTVNVLSNATIEAGVQAGKLVVEGSVVRDAATGQIVQMLKEAVPEVANEIAVQTPALMKAISDLTRSAGAAAKSNPKTAISLVLGSVALGTTSLIVRQASSRRKQREAENHYKNLLERDIERASKDVERILVTDESVEDSKEVGAAALKAKADGPEENQGEVIDFATDTGNTKSGSK</sequence>